<gene>
    <name evidence="1" type="ORF">EVG15_10310</name>
</gene>
<dbReference type="GO" id="GO:0008168">
    <property type="term" value="F:methyltransferase activity"/>
    <property type="evidence" value="ECO:0007669"/>
    <property type="project" value="UniProtKB-KW"/>
</dbReference>
<dbReference type="PANTHER" id="PTHR43861">
    <property type="entry name" value="TRANS-ACONITATE 2-METHYLTRANSFERASE-RELATED"/>
    <property type="match status" value="1"/>
</dbReference>
<dbReference type="CDD" id="cd02440">
    <property type="entry name" value="AdoMet_MTases"/>
    <property type="match status" value="1"/>
</dbReference>
<dbReference type="GO" id="GO:0032259">
    <property type="term" value="P:methylation"/>
    <property type="evidence" value="ECO:0007669"/>
    <property type="project" value="UniProtKB-KW"/>
</dbReference>
<organism evidence="1 2">
    <name type="scientific">Candidatus Acididesulfobacter diazotrophicus</name>
    <dbReference type="NCBI Taxonomy" id="2597226"/>
    <lineage>
        <taxon>Bacteria</taxon>
        <taxon>Deltaproteobacteria</taxon>
        <taxon>Candidatus Acidulodesulfobacterales</taxon>
        <taxon>Candidatus Acididesulfobacter</taxon>
    </lineage>
</organism>
<dbReference type="EMBL" id="SGBB01000030">
    <property type="protein sequence ID" value="RZD17594.1"/>
    <property type="molecule type" value="Genomic_DNA"/>
</dbReference>
<sequence>MDNNIQDVSIEEIMQKIKKEAAKRKSIDVNDINNNINYDINHELYSYTSGNKINFPQQRIDFIINDVRVKSQIRTKIPDVLNRFPVNKSKLFQKIILKFHEHLFREQREVNNEILDILQELSAVQLRTTEEINTMQQDILQTKFSELDGNIDILKAKFSELNDNVNITNDNVNRTNQDIFRQIKDHKLNIIDMQRRLMLILEEARKMLPEPFSTQQIDNILKEEDHIFDAMYATFEDKFRGTREDIKNRQKVYLPFVQEAYDKTVGASIIDVGCGRGEWLELLKESGFDAKGIELNKIMINICNELNLSVVEADAIDYLRSLPANSLCVVTGFHIIEHLPFKTLITLFDESFRVLKPGGIVIFETPNPENLIVGACTFYTDPSHIKPLVPATMQFIAEERGFSKVEIKRLHKYSDYYNVSEENKFINENFYNEMDYAVIGVKL</sequence>
<dbReference type="Proteomes" id="UP000319296">
    <property type="component" value="Unassembled WGS sequence"/>
</dbReference>
<dbReference type="SUPFAM" id="SSF53335">
    <property type="entry name" value="S-adenosyl-L-methionine-dependent methyltransferases"/>
    <property type="match status" value="1"/>
</dbReference>
<dbReference type="Gene3D" id="3.40.50.150">
    <property type="entry name" value="Vaccinia Virus protein VP39"/>
    <property type="match status" value="1"/>
</dbReference>
<evidence type="ECO:0000313" key="2">
    <source>
        <dbReference type="Proteomes" id="UP000319296"/>
    </source>
</evidence>
<comment type="caution">
    <text evidence="1">The sequence shown here is derived from an EMBL/GenBank/DDBJ whole genome shotgun (WGS) entry which is preliminary data.</text>
</comment>
<reference evidence="1 2" key="1">
    <citation type="journal article" date="2019" name="ISME J.">
        <title>Insights into ecological role of a new deltaproteobacterial order Candidatus Acidulodesulfobacterales by metagenomics and metatranscriptomics.</title>
        <authorList>
            <person name="Tan S."/>
            <person name="Liu J."/>
            <person name="Fang Y."/>
            <person name="Hedlund B.P."/>
            <person name="Lian Z.H."/>
            <person name="Huang L.Y."/>
            <person name="Li J.T."/>
            <person name="Huang L.N."/>
            <person name="Li W.J."/>
            <person name="Jiang H.C."/>
            <person name="Dong H.L."/>
            <person name="Shu W.S."/>
        </authorList>
    </citation>
    <scope>NUCLEOTIDE SEQUENCE [LARGE SCALE GENOMIC DNA]</scope>
    <source>
        <strain evidence="1">AP1</strain>
    </source>
</reference>
<dbReference type="AlphaFoldDB" id="A0A519BK05"/>
<name>A0A519BK05_9DELT</name>
<keyword evidence="1" id="KW-0808">Transferase</keyword>
<dbReference type="Pfam" id="PF13489">
    <property type="entry name" value="Methyltransf_23"/>
    <property type="match status" value="1"/>
</dbReference>
<evidence type="ECO:0000313" key="1">
    <source>
        <dbReference type="EMBL" id="RZD17594.1"/>
    </source>
</evidence>
<protein>
    <submittedName>
        <fullName evidence="1">Class I SAM-dependent methyltransferase</fullName>
    </submittedName>
</protein>
<dbReference type="InterPro" id="IPR029063">
    <property type="entry name" value="SAM-dependent_MTases_sf"/>
</dbReference>
<keyword evidence="1" id="KW-0489">Methyltransferase</keyword>
<proteinExistence type="predicted"/>
<accession>A0A519BK05</accession>